<reference evidence="1 2" key="1">
    <citation type="submission" date="2019-04" db="EMBL/GenBank/DDBJ databases">
        <title>Pedobacter sp. RP-3-15 sp. nov., isolated from Arctic soil.</title>
        <authorList>
            <person name="Dahal R.H."/>
            <person name="Kim D.-U."/>
        </authorList>
    </citation>
    <scope>NUCLEOTIDE SEQUENCE [LARGE SCALE GENOMIC DNA]</scope>
    <source>
        <strain evidence="1 2">RP-3-15</strain>
    </source>
</reference>
<name>A0A4U1CN94_9SPHI</name>
<accession>A0A4U1CN94</accession>
<dbReference type="Proteomes" id="UP000307244">
    <property type="component" value="Unassembled WGS sequence"/>
</dbReference>
<dbReference type="RefSeq" id="WP_136834808.1">
    <property type="nucleotide sequence ID" value="NZ_SWBQ01000001.1"/>
</dbReference>
<proteinExistence type="predicted"/>
<evidence type="ECO:0000313" key="2">
    <source>
        <dbReference type="Proteomes" id="UP000307244"/>
    </source>
</evidence>
<protein>
    <submittedName>
        <fullName evidence="1">Uncharacterized protein</fullName>
    </submittedName>
</protein>
<organism evidence="1 2">
    <name type="scientific">Pedobacter frigoris</name>
    <dbReference type="NCBI Taxonomy" id="2571272"/>
    <lineage>
        <taxon>Bacteria</taxon>
        <taxon>Pseudomonadati</taxon>
        <taxon>Bacteroidota</taxon>
        <taxon>Sphingobacteriia</taxon>
        <taxon>Sphingobacteriales</taxon>
        <taxon>Sphingobacteriaceae</taxon>
        <taxon>Pedobacter</taxon>
    </lineage>
</organism>
<dbReference type="EMBL" id="SWBQ01000001">
    <property type="protein sequence ID" value="TKC09397.1"/>
    <property type="molecule type" value="Genomic_DNA"/>
</dbReference>
<dbReference type="AlphaFoldDB" id="A0A4U1CN94"/>
<sequence>MDLKKAGLFAILIMALEGCIQTGYEDVSKNPIIRYVADNNGDTAIATIEMLSPATFKGVLEIRYRGAYKDSGDIRGVVRGDTMIGDYNFQHYGLPKWNRNPLALLKRGDRLIMGEGMVMYTVGIPHYNPNTPIDYDESKRFVFFKDTISAK</sequence>
<comment type="caution">
    <text evidence="1">The sequence shown here is derived from an EMBL/GenBank/DDBJ whole genome shotgun (WGS) entry which is preliminary data.</text>
</comment>
<dbReference type="OrthoDB" id="768192at2"/>
<keyword evidence="2" id="KW-1185">Reference proteome</keyword>
<gene>
    <name evidence="1" type="ORF">FA047_04700</name>
</gene>
<evidence type="ECO:0000313" key="1">
    <source>
        <dbReference type="EMBL" id="TKC09397.1"/>
    </source>
</evidence>